<gene>
    <name evidence="1" type="ORF">KSP40_PGU016153</name>
</gene>
<evidence type="ECO:0000313" key="2">
    <source>
        <dbReference type="Proteomes" id="UP001412067"/>
    </source>
</evidence>
<keyword evidence="2" id="KW-1185">Reference proteome</keyword>
<evidence type="ECO:0000313" key="1">
    <source>
        <dbReference type="EMBL" id="KAK8969096.1"/>
    </source>
</evidence>
<sequence length="217" mass="24417">MAAAPTFPGLSFAFISSCLNPKFYPSRSLKHSRTRRSPAYTPIRALELDQNTVMSSQIVCRIEVAVYPSNVRIKDQDFGGVTGNISRRRIMGSRSLAVVGCMDTESSMVASTLWERRMDEVVNKFCAAFDRRNHKSSAPDYEIEKRRIDVGCCSLAFYRRLARSRAVACPVVDREEGTTSYFCFVILVPVIDRKETHVVSYDLSVADLGDCDFQICQ</sequence>
<proteinExistence type="predicted"/>
<organism evidence="1 2">
    <name type="scientific">Platanthera guangdongensis</name>
    <dbReference type="NCBI Taxonomy" id="2320717"/>
    <lineage>
        <taxon>Eukaryota</taxon>
        <taxon>Viridiplantae</taxon>
        <taxon>Streptophyta</taxon>
        <taxon>Embryophyta</taxon>
        <taxon>Tracheophyta</taxon>
        <taxon>Spermatophyta</taxon>
        <taxon>Magnoliopsida</taxon>
        <taxon>Liliopsida</taxon>
        <taxon>Asparagales</taxon>
        <taxon>Orchidaceae</taxon>
        <taxon>Orchidoideae</taxon>
        <taxon>Orchideae</taxon>
        <taxon>Orchidinae</taxon>
        <taxon>Platanthera</taxon>
    </lineage>
</organism>
<accession>A0ABR2N0B5</accession>
<dbReference type="Proteomes" id="UP001412067">
    <property type="component" value="Unassembled WGS sequence"/>
</dbReference>
<comment type="caution">
    <text evidence="1">The sequence shown here is derived from an EMBL/GenBank/DDBJ whole genome shotgun (WGS) entry which is preliminary data.</text>
</comment>
<name>A0ABR2N0B5_9ASPA</name>
<reference evidence="1 2" key="1">
    <citation type="journal article" date="2022" name="Nat. Plants">
        <title>Genomes of leafy and leafless Platanthera orchids illuminate the evolution of mycoheterotrophy.</title>
        <authorList>
            <person name="Li M.H."/>
            <person name="Liu K.W."/>
            <person name="Li Z."/>
            <person name="Lu H.C."/>
            <person name="Ye Q.L."/>
            <person name="Zhang D."/>
            <person name="Wang J.Y."/>
            <person name="Li Y.F."/>
            <person name="Zhong Z.M."/>
            <person name="Liu X."/>
            <person name="Yu X."/>
            <person name="Liu D.K."/>
            <person name="Tu X.D."/>
            <person name="Liu B."/>
            <person name="Hao Y."/>
            <person name="Liao X.Y."/>
            <person name="Jiang Y.T."/>
            <person name="Sun W.H."/>
            <person name="Chen J."/>
            <person name="Chen Y.Q."/>
            <person name="Ai Y."/>
            <person name="Zhai J.W."/>
            <person name="Wu S.S."/>
            <person name="Zhou Z."/>
            <person name="Hsiao Y.Y."/>
            <person name="Wu W.L."/>
            <person name="Chen Y.Y."/>
            <person name="Lin Y.F."/>
            <person name="Hsu J.L."/>
            <person name="Li C.Y."/>
            <person name="Wang Z.W."/>
            <person name="Zhao X."/>
            <person name="Zhong W.Y."/>
            <person name="Ma X.K."/>
            <person name="Ma L."/>
            <person name="Huang J."/>
            <person name="Chen G.Z."/>
            <person name="Huang M.Z."/>
            <person name="Huang L."/>
            <person name="Peng D.H."/>
            <person name="Luo Y.B."/>
            <person name="Zou S.Q."/>
            <person name="Chen S.P."/>
            <person name="Lan S."/>
            <person name="Tsai W.C."/>
            <person name="Van de Peer Y."/>
            <person name="Liu Z.J."/>
        </authorList>
    </citation>
    <scope>NUCLEOTIDE SEQUENCE [LARGE SCALE GENOMIC DNA]</scope>
    <source>
        <strain evidence="1">Lor288</strain>
    </source>
</reference>
<protein>
    <submittedName>
        <fullName evidence="1">Uncharacterized protein</fullName>
    </submittedName>
</protein>
<dbReference type="EMBL" id="JBBWWR010000003">
    <property type="protein sequence ID" value="KAK8969096.1"/>
    <property type="molecule type" value="Genomic_DNA"/>
</dbReference>